<evidence type="ECO:0000313" key="1">
    <source>
        <dbReference type="EMBL" id="RCN56159.1"/>
    </source>
</evidence>
<dbReference type="EMBL" id="PSYR01000002">
    <property type="protein sequence ID" value="RCN56159.1"/>
    <property type="molecule type" value="Genomic_DNA"/>
</dbReference>
<dbReference type="Proteomes" id="UP000253250">
    <property type="component" value="Unassembled WGS sequence"/>
</dbReference>
<sequence>MTETINGNAFHAALTGPFSGIVSWAQLTELWATIRAHPEGWYIYAIGEPVPTDVADPETLIRFTEEIDTLLRREHREDYCGIVYADDKAQPSFIKIFDPHNLGSSCGSSGVKTLPGWLLTRMPPETLADPRPLPESRKRWWRGLFQRQPA</sequence>
<dbReference type="AlphaFoldDB" id="A0A368HG35"/>
<organism evidence="1 2">
    <name type="scientific">Acidiferrobacter thiooxydans</name>
    <dbReference type="NCBI Taxonomy" id="163359"/>
    <lineage>
        <taxon>Bacteria</taxon>
        <taxon>Pseudomonadati</taxon>
        <taxon>Pseudomonadota</taxon>
        <taxon>Gammaproteobacteria</taxon>
        <taxon>Acidiferrobacterales</taxon>
        <taxon>Acidiferrobacteraceae</taxon>
        <taxon>Acidiferrobacter</taxon>
    </lineage>
</organism>
<reference evidence="1 2" key="1">
    <citation type="submission" date="2018-02" db="EMBL/GenBank/DDBJ databases">
        <title>Insights into the biology of acidophilic members of the Acidiferrobacteraceae family derived from comparative genomic analyses.</title>
        <authorList>
            <person name="Issotta F."/>
            <person name="Thyssen C."/>
            <person name="Mena C."/>
            <person name="Moya A."/>
            <person name="Bellenberg S."/>
            <person name="Sproer C."/>
            <person name="Covarrubias P.C."/>
            <person name="Sand W."/>
            <person name="Quatrini R."/>
            <person name="Vera M."/>
        </authorList>
    </citation>
    <scope>NUCLEOTIDE SEQUENCE [LARGE SCALE GENOMIC DNA]</scope>
    <source>
        <strain evidence="2">m-1</strain>
    </source>
</reference>
<comment type="caution">
    <text evidence="1">The sequence shown here is derived from an EMBL/GenBank/DDBJ whole genome shotgun (WGS) entry which is preliminary data.</text>
</comment>
<name>A0A368HG35_9GAMM</name>
<proteinExistence type="predicted"/>
<keyword evidence="2" id="KW-1185">Reference proteome</keyword>
<protein>
    <submittedName>
        <fullName evidence="1">Uncharacterized protein</fullName>
    </submittedName>
</protein>
<dbReference type="RefSeq" id="WP_114283012.1">
    <property type="nucleotide sequence ID" value="NZ_CP080624.1"/>
</dbReference>
<gene>
    <name evidence="1" type="ORF">C4900_09870</name>
</gene>
<evidence type="ECO:0000313" key="2">
    <source>
        <dbReference type="Proteomes" id="UP000253250"/>
    </source>
</evidence>
<accession>A0A368HG35</accession>
<dbReference type="OrthoDB" id="9786540at2"/>